<dbReference type="Proteomes" id="UP000440668">
    <property type="component" value="Unassembled WGS sequence"/>
</dbReference>
<proteinExistence type="inferred from homology"/>
<dbReference type="InterPro" id="IPR050490">
    <property type="entry name" value="Bact_solute-bd_prot1"/>
</dbReference>
<keyword evidence="3" id="KW-0732">Signal</keyword>
<evidence type="ECO:0000256" key="3">
    <source>
        <dbReference type="SAM" id="SignalP"/>
    </source>
</evidence>
<dbReference type="AlphaFoldDB" id="A0A6N7ZKA0"/>
<dbReference type="SUPFAM" id="SSF53850">
    <property type="entry name" value="Periplasmic binding protein-like II"/>
    <property type="match status" value="1"/>
</dbReference>
<evidence type="ECO:0000313" key="5">
    <source>
        <dbReference type="EMBL" id="NDO90329.1"/>
    </source>
</evidence>
<reference evidence="5" key="2">
    <citation type="submission" date="2020-01" db="EMBL/GenBank/DDBJ databases">
        <authorList>
            <person name="Aviles F."/>
            <person name="Meyer T.E."/>
            <person name="Kyndt J.A."/>
        </authorList>
    </citation>
    <scope>NUCLEOTIDE SEQUENCE</scope>
    <source>
        <strain evidence="5">SE3</strain>
    </source>
</reference>
<sequence length="466" mass="49993">MTRTTRTSAARRRTLAVAAGGASLALVLAACSGGGGGDGDGGDGGGDAATPEIDCSAYEEFGDLEGTEVSVYTSIVEPEQATQEASYDPFEECTGVTINYEGSREFEAQLLVRIQAGNAPDIAYLPQPGLLNTIVNDFPDQIVPAPQQTVANVDEFFSESWKEYGTVDGTFYAAPLGSNVKSYVWYSPSMFEDAGYEVPTTWTEMMDLSAQIVEDGGMPWCAGVESGDATGWPATDWIEDVVLRTAGPEVYDQWYTHEIPFNDPQIVEAFDTAGEILKNPDFVNAGLGGVDSIATTAWTDAGYPILDGTCWLHRAANFYQTQWPEGTEVAEDGDVYAFYLPTDQTDIKPVLGGGEFVAAFNDRPEVQAFQTYLSSADWANTKALTTPQGGWVSANNGLDPENLATSFDQLSAEILADPDAVIRFDASDLMPGEVGAGTFWTGMVNWFTGSDTQEVVDTIEASWPSS</sequence>
<reference evidence="5 7" key="3">
    <citation type="journal article" date="2021" name="Arch. Microbiol.">
        <title>Cellulosimicrobium fucosivorans sp. nov., isolated from San Elijo Lagoon, contains a fucose metabolic pathway linked to carotenoid production.</title>
        <authorList>
            <person name="Aviles F.A."/>
            <person name="Kyndt J.A."/>
        </authorList>
    </citation>
    <scope>NUCLEOTIDE SEQUENCE [LARGE SCALE GENOMIC DNA]</scope>
    <source>
        <strain evidence="5 7">SE3</strain>
    </source>
</reference>
<evidence type="ECO:0000313" key="6">
    <source>
        <dbReference type="Proteomes" id="UP000440668"/>
    </source>
</evidence>
<dbReference type="Gene3D" id="3.40.190.10">
    <property type="entry name" value="Periplasmic binding protein-like II"/>
    <property type="match status" value="2"/>
</dbReference>
<comment type="similarity">
    <text evidence="1">Belongs to the bacterial solute-binding protein 1 family.</text>
</comment>
<keyword evidence="7" id="KW-1185">Reference proteome</keyword>
<accession>A0A6N7ZKA0</accession>
<evidence type="ECO:0000256" key="1">
    <source>
        <dbReference type="ARBA" id="ARBA00008520"/>
    </source>
</evidence>
<organism evidence="4 6">
    <name type="scientific">Cellulosimicrobium composti</name>
    <dbReference type="NCBI Taxonomy" id="2672572"/>
    <lineage>
        <taxon>Bacteria</taxon>
        <taxon>Bacillati</taxon>
        <taxon>Actinomycetota</taxon>
        <taxon>Actinomycetes</taxon>
        <taxon>Micrococcales</taxon>
        <taxon>Promicromonosporaceae</taxon>
        <taxon>Cellulosimicrobium</taxon>
    </lineage>
</organism>
<evidence type="ECO:0000256" key="2">
    <source>
        <dbReference type="ARBA" id="ARBA00022448"/>
    </source>
</evidence>
<dbReference type="PANTHER" id="PTHR43649:SF29">
    <property type="entry name" value="OSMOPROTECTIVE COMPOUNDS-BINDING PROTEIN GGTB"/>
    <property type="match status" value="1"/>
</dbReference>
<gene>
    <name evidence="4" type="ORF">GJV82_12900</name>
    <name evidence="5" type="ORF">GYH36_12825</name>
</gene>
<dbReference type="PANTHER" id="PTHR43649">
    <property type="entry name" value="ARABINOSE-BINDING PROTEIN-RELATED"/>
    <property type="match status" value="1"/>
</dbReference>
<feature type="chain" id="PRO_5039729627" evidence="3">
    <location>
        <begin position="30"/>
        <end position="466"/>
    </location>
</feature>
<feature type="signal peptide" evidence="3">
    <location>
        <begin position="1"/>
        <end position="29"/>
    </location>
</feature>
<evidence type="ECO:0000313" key="7">
    <source>
        <dbReference type="Proteomes" id="UP000471672"/>
    </source>
</evidence>
<evidence type="ECO:0000313" key="4">
    <source>
        <dbReference type="EMBL" id="MTG89836.1"/>
    </source>
</evidence>
<protein>
    <submittedName>
        <fullName evidence="5">Carbohydrate ABC transporter substrate-binding protein</fullName>
    </submittedName>
    <submittedName>
        <fullName evidence="4">Extracellular solute-binding protein</fullName>
    </submittedName>
</protein>
<dbReference type="RefSeq" id="WP_024839172.1">
    <property type="nucleotide sequence ID" value="NZ_JAAFAN010000042.1"/>
</dbReference>
<dbReference type="PROSITE" id="PS51257">
    <property type="entry name" value="PROKAR_LIPOPROTEIN"/>
    <property type="match status" value="1"/>
</dbReference>
<dbReference type="Proteomes" id="UP000471672">
    <property type="component" value="Unassembled WGS sequence"/>
</dbReference>
<dbReference type="EMBL" id="WMKA01000031">
    <property type="protein sequence ID" value="MTG89836.1"/>
    <property type="molecule type" value="Genomic_DNA"/>
</dbReference>
<dbReference type="EMBL" id="JAAFAN010000042">
    <property type="protein sequence ID" value="NDO90329.1"/>
    <property type="molecule type" value="Genomic_DNA"/>
</dbReference>
<keyword evidence="2" id="KW-0813">Transport</keyword>
<reference evidence="4 6" key="1">
    <citation type="submission" date="2019-11" db="EMBL/GenBank/DDBJ databases">
        <title>Cellulosimicrobium composti sp. nov. isolated from a compost.</title>
        <authorList>
            <person name="Yang Y."/>
        </authorList>
    </citation>
    <scope>NUCLEOTIDE SEQUENCE [LARGE SCALE GENOMIC DNA]</scope>
    <source>
        <strain evidence="4 6">BIT-GX5</strain>
    </source>
</reference>
<comment type="caution">
    <text evidence="4">The sequence shown here is derived from an EMBL/GenBank/DDBJ whole genome shotgun (WGS) entry which is preliminary data.</text>
</comment>
<name>A0A6N7ZKA0_9MICO</name>